<dbReference type="AlphaFoldDB" id="A0A7G2C677"/>
<keyword evidence="1 4" id="KW-0436">Ligase</keyword>
<protein>
    <submittedName>
        <fullName evidence="4">Tubulin-tyrosine ligase family, putative</fullName>
    </submittedName>
</protein>
<keyword evidence="3" id="KW-0067">ATP-binding</keyword>
<dbReference type="OrthoDB" id="202825at2759"/>
<dbReference type="Gene3D" id="3.30.470.20">
    <property type="entry name" value="ATP-grasp fold, B domain"/>
    <property type="match status" value="1"/>
</dbReference>
<evidence type="ECO:0000256" key="1">
    <source>
        <dbReference type="ARBA" id="ARBA00022598"/>
    </source>
</evidence>
<dbReference type="GO" id="GO:0015631">
    <property type="term" value="F:tubulin binding"/>
    <property type="evidence" value="ECO:0007669"/>
    <property type="project" value="TreeGrafter"/>
</dbReference>
<dbReference type="GO" id="GO:0000226">
    <property type="term" value="P:microtubule cytoskeleton organization"/>
    <property type="evidence" value="ECO:0007669"/>
    <property type="project" value="TreeGrafter"/>
</dbReference>
<dbReference type="VEuPathDB" id="TriTrypDB:ADEAN_000086300"/>
<sequence length="374" mass="42138">MRILKLSEGARQTTPNVNDHLKPFFPKSFVYPRDSAQILAYKDTVKPYFIVKPAKSCEGKGILLCKNPVERLESVEKSPLYGNCLVQEYVENPLLIDGKKFDLRLYVLLTRVADSSKSGGLEGIRLFMHQECLVRICADPYHSPTPSNEHDSTVHLSNYAVNKKTANFVAPSEGEHNDSNKRDSAFMKPFIDAYCAEKGIPHRWDTVWRRIGEAVVLAVLSGVNVLRREFVGAGAAHGHRADCSGCFELMGFDVMFTANTLQPIVLEINHSPSLFCETETDFRIKQKVVSDALSLVGCRLRKCKTPKEYSEWMTKHAASLNKAEDDMIRTGLVGFDQLLPHYIHQTHDASFDVDWSENDRSVYEAVVALAQQLR</sequence>
<dbReference type="PROSITE" id="PS51221">
    <property type="entry name" value="TTL"/>
    <property type="match status" value="1"/>
</dbReference>
<dbReference type="Proteomes" id="UP000515908">
    <property type="component" value="Chromosome 01"/>
</dbReference>
<dbReference type="EMBL" id="LR877145">
    <property type="protein sequence ID" value="CAD2213422.1"/>
    <property type="molecule type" value="Genomic_DNA"/>
</dbReference>
<organism evidence="4 5">
    <name type="scientific">Angomonas deanei</name>
    <dbReference type="NCBI Taxonomy" id="59799"/>
    <lineage>
        <taxon>Eukaryota</taxon>
        <taxon>Discoba</taxon>
        <taxon>Euglenozoa</taxon>
        <taxon>Kinetoplastea</taxon>
        <taxon>Metakinetoplastina</taxon>
        <taxon>Trypanosomatida</taxon>
        <taxon>Trypanosomatidae</taxon>
        <taxon>Strigomonadinae</taxon>
        <taxon>Angomonas</taxon>
    </lineage>
</organism>
<gene>
    <name evidence="4" type="ORF">ADEAN_000086300</name>
</gene>
<evidence type="ECO:0000313" key="5">
    <source>
        <dbReference type="Proteomes" id="UP000515908"/>
    </source>
</evidence>
<dbReference type="Pfam" id="PF03133">
    <property type="entry name" value="TTL"/>
    <property type="match status" value="1"/>
</dbReference>
<dbReference type="PANTHER" id="PTHR12241">
    <property type="entry name" value="TUBULIN POLYGLUTAMYLASE"/>
    <property type="match status" value="1"/>
</dbReference>
<dbReference type="SUPFAM" id="SSF56059">
    <property type="entry name" value="Glutathione synthetase ATP-binding domain-like"/>
    <property type="match status" value="1"/>
</dbReference>
<proteinExistence type="predicted"/>
<dbReference type="GO" id="GO:0070740">
    <property type="term" value="F:tubulin-glutamic acid ligase activity"/>
    <property type="evidence" value="ECO:0007669"/>
    <property type="project" value="TreeGrafter"/>
</dbReference>
<accession>A0A7G2C677</accession>
<dbReference type="PANTHER" id="PTHR12241:SF147">
    <property type="entry name" value="TUBULIN POLYGLUTAMYLASE TTLL7"/>
    <property type="match status" value="1"/>
</dbReference>
<dbReference type="GO" id="GO:0036064">
    <property type="term" value="C:ciliary basal body"/>
    <property type="evidence" value="ECO:0007669"/>
    <property type="project" value="TreeGrafter"/>
</dbReference>
<reference evidence="4 5" key="1">
    <citation type="submission" date="2020-08" db="EMBL/GenBank/DDBJ databases">
        <authorList>
            <person name="Newling K."/>
            <person name="Davey J."/>
            <person name="Forrester S."/>
        </authorList>
    </citation>
    <scope>NUCLEOTIDE SEQUENCE [LARGE SCALE GENOMIC DNA]</scope>
    <source>
        <strain evidence="5">Crithidia deanei Carvalho (ATCC PRA-265)</strain>
    </source>
</reference>
<evidence type="ECO:0000256" key="2">
    <source>
        <dbReference type="ARBA" id="ARBA00022741"/>
    </source>
</evidence>
<dbReference type="InterPro" id="IPR004344">
    <property type="entry name" value="TTL/TTLL_fam"/>
</dbReference>
<name>A0A7G2C677_9TRYP</name>
<keyword evidence="2" id="KW-0547">Nucleotide-binding</keyword>
<evidence type="ECO:0000313" key="4">
    <source>
        <dbReference type="EMBL" id="CAD2213422.1"/>
    </source>
</evidence>
<evidence type="ECO:0000256" key="3">
    <source>
        <dbReference type="ARBA" id="ARBA00022840"/>
    </source>
</evidence>
<keyword evidence="5" id="KW-1185">Reference proteome</keyword>
<dbReference type="GO" id="GO:0005524">
    <property type="term" value="F:ATP binding"/>
    <property type="evidence" value="ECO:0007669"/>
    <property type="project" value="UniProtKB-KW"/>
</dbReference>